<dbReference type="GeneID" id="55967765"/>
<dbReference type="EMBL" id="JAANYQ010000011">
    <property type="protein sequence ID" value="KAF4121696.1"/>
    <property type="molecule type" value="Genomic_DNA"/>
</dbReference>
<evidence type="ECO:0000256" key="1">
    <source>
        <dbReference type="SAM" id="MobiDB-lite"/>
    </source>
</evidence>
<keyword evidence="3" id="KW-1185">Reference proteome</keyword>
<reference evidence="2" key="1">
    <citation type="submission" date="2020-03" db="EMBL/GenBank/DDBJ databases">
        <title>Site-based positive gene gene selection in Geosmithia morbida across the United States reveals a broad range of putative effectors and factors for local host and environmental adapation.</title>
        <authorList>
            <person name="Onufrak A."/>
            <person name="Murdoch R.W."/>
            <person name="Gazis R."/>
            <person name="Huff M."/>
            <person name="Staton M."/>
            <person name="Klingeman W."/>
            <person name="Hadziabdic D."/>
        </authorList>
    </citation>
    <scope>NUCLEOTIDE SEQUENCE</scope>
    <source>
        <strain evidence="2">1262</strain>
    </source>
</reference>
<accession>A0A9P5D2P9</accession>
<sequence>MTLGGSCDAAAPNPSSAARLPFPIFSSISQHVLISPFPSSIWLIHGGDHWVPPLSPTSGPPSTAFEPSINTGQICDPRTMKHSYIMGRSYEATAKWDMGPIATSLGIFP</sequence>
<comment type="caution">
    <text evidence="2">The sequence shown here is derived from an EMBL/GenBank/DDBJ whole genome shotgun (WGS) entry which is preliminary data.</text>
</comment>
<proteinExistence type="predicted"/>
<name>A0A9P5D2P9_9HYPO</name>
<dbReference type="AlphaFoldDB" id="A0A9P5D2P9"/>
<feature type="region of interest" description="Disordered" evidence="1">
    <location>
        <begin position="53"/>
        <end position="72"/>
    </location>
</feature>
<dbReference type="RefSeq" id="XP_035320348.1">
    <property type="nucleotide sequence ID" value="XM_035463517.1"/>
</dbReference>
<dbReference type="Proteomes" id="UP000749293">
    <property type="component" value="Unassembled WGS sequence"/>
</dbReference>
<organism evidence="2 3">
    <name type="scientific">Geosmithia morbida</name>
    <dbReference type="NCBI Taxonomy" id="1094350"/>
    <lineage>
        <taxon>Eukaryota</taxon>
        <taxon>Fungi</taxon>
        <taxon>Dikarya</taxon>
        <taxon>Ascomycota</taxon>
        <taxon>Pezizomycotina</taxon>
        <taxon>Sordariomycetes</taxon>
        <taxon>Hypocreomycetidae</taxon>
        <taxon>Hypocreales</taxon>
        <taxon>Bionectriaceae</taxon>
        <taxon>Geosmithia</taxon>
    </lineage>
</organism>
<gene>
    <name evidence="2" type="ORF">GMORB2_1535</name>
</gene>
<protein>
    <submittedName>
        <fullName evidence="2">Uncharacterized protein</fullName>
    </submittedName>
</protein>
<evidence type="ECO:0000313" key="3">
    <source>
        <dbReference type="Proteomes" id="UP000749293"/>
    </source>
</evidence>
<evidence type="ECO:0000313" key="2">
    <source>
        <dbReference type="EMBL" id="KAF4121696.1"/>
    </source>
</evidence>